<dbReference type="AlphaFoldDB" id="A0A1I4UPW4"/>
<accession>A0A1I4UPW4</accession>
<dbReference type="Proteomes" id="UP000183287">
    <property type="component" value="Unassembled WGS sequence"/>
</dbReference>
<keyword evidence="2" id="KW-1185">Reference proteome</keyword>
<dbReference type="Pfam" id="PF19924">
    <property type="entry name" value="DUF6387"/>
    <property type="match status" value="1"/>
</dbReference>
<proteinExistence type="predicted"/>
<gene>
    <name evidence="1" type="ORF">SAMN05421863_106811</name>
</gene>
<organism evidence="1 2">
    <name type="scientific">Nitrosomonas communis</name>
    <dbReference type="NCBI Taxonomy" id="44574"/>
    <lineage>
        <taxon>Bacteria</taxon>
        <taxon>Pseudomonadati</taxon>
        <taxon>Pseudomonadota</taxon>
        <taxon>Betaproteobacteria</taxon>
        <taxon>Nitrosomonadales</taxon>
        <taxon>Nitrosomonadaceae</taxon>
        <taxon>Nitrosomonas</taxon>
    </lineage>
</organism>
<dbReference type="OrthoDB" id="8550212at2"/>
<dbReference type="InterPro" id="IPR045664">
    <property type="entry name" value="DUF6387"/>
</dbReference>
<dbReference type="RefSeq" id="WP_074906781.1">
    <property type="nucleotide sequence ID" value="NZ_FOUB01000068.1"/>
</dbReference>
<dbReference type="EMBL" id="FOUB01000068">
    <property type="protein sequence ID" value="SFM90971.1"/>
    <property type="molecule type" value="Genomic_DNA"/>
</dbReference>
<protein>
    <submittedName>
        <fullName evidence="1">Uncharacterized protein</fullName>
    </submittedName>
</protein>
<evidence type="ECO:0000313" key="2">
    <source>
        <dbReference type="Proteomes" id="UP000183287"/>
    </source>
</evidence>
<evidence type="ECO:0000313" key="1">
    <source>
        <dbReference type="EMBL" id="SFM90971.1"/>
    </source>
</evidence>
<reference evidence="2" key="1">
    <citation type="submission" date="2016-10" db="EMBL/GenBank/DDBJ databases">
        <authorList>
            <person name="Varghese N."/>
            <person name="Submissions S."/>
        </authorList>
    </citation>
    <scope>NUCLEOTIDE SEQUENCE [LARGE SCALE GENOMIC DNA]</scope>
    <source>
        <strain evidence="2">Nm44</strain>
    </source>
</reference>
<name>A0A1I4UPW4_9PROT</name>
<sequence>MEIWRKIPSWFKLENYSESANFTSKEWLEQILMRLNHSDILINPDNYLNKLEPDDFRAAVEERLKFFNSMKIDPFPTLISACCELDEIYENLKKPDGEYKPEGEYKHKFASVQELSEYTAYSFLINSSKKAEIENDCSIFSHSTEYEDWINEIKRNLEIRGKYSQPIANFAQYENTKFLEIDLYASDEQILKEFKNWLIDTRKSSNNFMKYQFSTKDFEDWHDSKLLPYWDLTMIATIENATIPNHVIGEALFPNEYGVDLAERIRKSIKKKCQLIFSAAALNALRAQAASEELQGNNF</sequence>